<evidence type="ECO:0000313" key="3">
    <source>
        <dbReference type="Proteomes" id="UP001174936"/>
    </source>
</evidence>
<name>A0AA39XZL3_9PEZI</name>
<accession>A0AA39XZL3</accession>
<organism evidence="2 3">
    <name type="scientific">Cercophora newfieldiana</name>
    <dbReference type="NCBI Taxonomy" id="92897"/>
    <lineage>
        <taxon>Eukaryota</taxon>
        <taxon>Fungi</taxon>
        <taxon>Dikarya</taxon>
        <taxon>Ascomycota</taxon>
        <taxon>Pezizomycotina</taxon>
        <taxon>Sordariomycetes</taxon>
        <taxon>Sordariomycetidae</taxon>
        <taxon>Sordariales</taxon>
        <taxon>Lasiosphaeriaceae</taxon>
        <taxon>Cercophora</taxon>
    </lineage>
</organism>
<protein>
    <submittedName>
        <fullName evidence="2">Uncharacterized protein</fullName>
    </submittedName>
</protein>
<dbReference type="Proteomes" id="UP001174936">
    <property type="component" value="Unassembled WGS sequence"/>
</dbReference>
<evidence type="ECO:0000256" key="1">
    <source>
        <dbReference type="SAM" id="MobiDB-lite"/>
    </source>
</evidence>
<dbReference type="EMBL" id="JAULSV010000005">
    <property type="protein sequence ID" value="KAK0643214.1"/>
    <property type="molecule type" value="Genomic_DNA"/>
</dbReference>
<feature type="compositionally biased region" description="Acidic residues" evidence="1">
    <location>
        <begin position="57"/>
        <end position="70"/>
    </location>
</feature>
<feature type="region of interest" description="Disordered" evidence="1">
    <location>
        <begin position="25"/>
        <end position="70"/>
    </location>
</feature>
<sequence length="353" mass="40162">MATMPEPIEGHNVASMAIHLTFSAKTTRERHNLQETTPGGDIGPQKDNSYAQLMDSGSDDDDSDDDDDDYDDEILIFRAPSPAQLNLDADSRLARYRRDILRVAMPRFYEFRLQVLGQKITRMSALQPCSLPCPFYARNPCQHRACLRHNLQRPIDVKRHLWTSHRQRHGYECPMCGNTFETGTACDAHIWQRGCTPGPVVSHMEREEGLSAAQVYQLVDLDEKEECEGEDSEDDDEDATEDIQGQYQDQHDNTRQTEYQANSSKSEWTAIWAVVFPEEVPPRGPEHDTIMKELALLREFWTRHGRGITAGVLAERGVYDNTMASRKGTRDFKALQASVLEAMIDETLEKLTS</sequence>
<comment type="caution">
    <text evidence="2">The sequence shown here is derived from an EMBL/GenBank/DDBJ whole genome shotgun (WGS) entry which is preliminary data.</text>
</comment>
<gene>
    <name evidence="2" type="ORF">B0T16DRAFT_415518</name>
</gene>
<evidence type="ECO:0000313" key="2">
    <source>
        <dbReference type="EMBL" id="KAK0643214.1"/>
    </source>
</evidence>
<keyword evidence="3" id="KW-1185">Reference proteome</keyword>
<reference evidence="2" key="1">
    <citation type="submission" date="2023-06" db="EMBL/GenBank/DDBJ databases">
        <title>Genome-scale phylogeny and comparative genomics of the fungal order Sordariales.</title>
        <authorList>
            <consortium name="Lawrence Berkeley National Laboratory"/>
            <person name="Hensen N."/>
            <person name="Bonometti L."/>
            <person name="Westerberg I."/>
            <person name="Brannstrom I.O."/>
            <person name="Guillou S."/>
            <person name="Cros-Aarteil S."/>
            <person name="Calhoun S."/>
            <person name="Haridas S."/>
            <person name="Kuo A."/>
            <person name="Mondo S."/>
            <person name="Pangilinan J."/>
            <person name="Riley R."/>
            <person name="Labutti K."/>
            <person name="Andreopoulos B."/>
            <person name="Lipzen A."/>
            <person name="Chen C."/>
            <person name="Yanf M."/>
            <person name="Daum C."/>
            <person name="Ng V."/>
            <person name="Clum A."/>
            <person name="Steindorff A."/>
            <person name="Ohm R."/>
            <person name="Martin F."/>
            <person name="Silar P."/>
            <person name="Natvig D."/>
            <person name="Lalanne C."/>
            <person name="Gautier V."/>
            <person name="Ament-Velasquez S.L."/>
            <person name="Kruys A."/>
            <person name="Hutchinson M.I."/>
            <person name="Powell A.J."/>
            <person name="Barry K."/>
            <person name="Miller A.N."/>
            <person name="Grigoriev I.V."/>
            <person name="Debuchy R."/>
            <person name="Gladieux P."/>
            <person name="Thoren M.H."/>
            <person name="Johannesson H."/>
        </authorList>
    </citation>
    <scope>NUCLEOTIDE SEQUENCE</scope>
    <source>
        <strain evidence="2">SMH2532-1</strain>
    </source>
</reference>
<dbReference type="AlphaFoldDB" id="A0AA39XZL3"/>
<proteinExistence type="predicted"/>